<evidence type="ECO:0000313" key="10">
    <source>
        <dbReference type="EMBL" id="OGH04842.1"/>
    </source>
</evidence>
<comment type="catalytic activity">
    <reaction evidence="1">
        <text>ATP + protein L-histidine = ADP + protein N-phospho-L-histidine.</text>
        <dbReference type="EC" id="2.7.13.3"/>
    </reaction>
</comment>
<feature type="domain" description="Response regulatory" evidence="9">
    <location>
        <begin position="532"/>
        <end position="656"/>
    </location>
</feature>
<organism evidence="10 11">
    <name type="scientific">Candidatus Lambdaproteobacteria bacterium RIFOXYD2_FULL_56_26</name>
    <dbReference type="NCBI Taxonomy" id="1817773"/>
    <lineage>
        <taxon>Bacteria</taxon>
        <taxon>Pseudomonadati</taxon>
        <taxon>Pseudomonadota</taxon>
        <taxon>Candidatus Lambdaproteobacteria</taxon>
    </lineage>
</organism>
<feature type="domain" description="Histidine kinase" evidence="8">
    <location>
        <begin position="278"/>
        <end position="497"/>
    </location>
</feature>
<dbReference type="InterPro" id="IPR005467">
    <property type="entry name" value="His_kinase_dom"/>
</dbReference>
<evidence type="ECO:0000256" key="5">
    <source>
        <dbReference type="ARBA" id="ARBA00022777"/>
    </source>
</evidence>
<sequence>MKLLVVDDSAMMRKIIRTELESAGYQVADAQDGVEALAKVLEFGPDLITLDVDMPKLNGYDTCFQLRTQPLYNQYATVPVVFVTANDTFEGRNKGFEVGGSEFITKPFLRGEISSTVDRILNPKSHMEGVRVLVVEDSQVARQLLDNLLRAEGIKTVLAQNGVEALELLKKEHQRIDLVITDYMMPEMQGDELCIKIRNDLGNKSLPVIFLSAMGERDSILNIFKAGASDYIVKPFAKEELLARIRVHLEARRLNKLLENQVMELKKLNKLKDEFLAITSHDLRAPLNGIMGFSQLLAEDDNLTDLQKEFLGHIFSSGEFLLELIGDILYLGRINSETGDLDFKPINLQQVIESSTQTLRHMATPKGQSLVILNETTQAPIISGDSGSLMRVFNNLLSNAIKFTPNGGEIRQIIKTLPGGAVAVSVIDSGIGIPPEKIPLLFDKFSKASRAGTAGEKSTGLGLSITKELVERHLGQVEVYSVVGEGTRFTVTFPAYKTPGSQIQAPVASLPPAEVKNVAPDQPQLDPLVKTHCLLVDDNQLNLKLGSTVLKKIGFTVDLAKDGQEAVLKYIEYKMQNRPLDLVFMDIRMPVLDGLEATKRIREFESHKKLTPTPIFAMTAGTTDGEKQRCMEVGMTEFLSKPINLVQLNEVVAPWQKK</sequence>
<dbReference type="SUPFAM" id="SSF47384">
    <property type="entry name" value="Homodimeric domain of signal transducing histidine kinase"/>
    <property type="match status" value="1"/>
</dbReference>
<dbReference type="InterPro" id="IPR011006">
    <property type="entry name" value="CheY-like_superfamily"/>
</dbReference>
<keyword evidence="6" id="KW-0902">Two-component regulatory system</keyword>
<dbReference type="SUPFAM" id="SSF55874">
    <property type="entry name" value="ATPase domain of HSP90 chaperone/DNA topoisomerase II/histidine kinase"/>
    <property type="match status" value="1"/>
</dbReference>
<feature type="modified residue" description="4-aspartylphosphate" evidence="7">
    <location>
        <position position="586"/>
    </location>
</feature>
<dbReference type="InterPro" id="IPR036890">
    <property type="entry name" value="HATPase_C_sf"/>
</dbReference>
<dbReference type="Gene3D" id="1.10.287.130">
    <property type="match status" value="1"/>
</dbReference>
<dbReference type="CDD" id="cd00082">
    <property type="entry name" value="HisKA"/>
    <property type="match status" value="1"/>
</dbReference>
<keyword evidence="3 7" id="KW-0597">Phosphoprotein</keyword>
<evidence type="ECO:0000259" key="9">
    <source>
        <dbReference type="PROSITE" id="PS50110"/>
    </source>
</evidence>
<dbReference type="PROSITE" id="PS50109">
    <property type="entry name" value="HIS_KIN"/>
    <property type="match status" value="1"/>
</dbReference>
<dbReference type="Proteomes" id="UP000177583">
    <property type="component" value="Unassembled WGS sequence"/>
</dbReference>
<keyword evidence="4" id="KW-0808">Transferase</keyword>
<dbReference type="InterPro" id="IPR003594">
    <property type="entry name" value="HATPase_dom"/>
</dbReference>
<accession>A0A1F6H3B4</accession>
<dbReference type="EMBL" id="MFNF01000001">
    <property type="protein sequence ID" value="OGH04842.1"/>
    <property type="molecule type" value="Genomic_DNA"/>
</dbReference>
<dbReference type="InterPro" id="IPR004358">
    <property type="entry name" value="Sig_transdc_His_kin-like_C"/>
</dbReference>
<dbReference type="SUPFAM" id="SSF52172">
    <property type="entry name" value="CheY-like"/>
    <property type="match status" value="3"/>
</dbReference>
<keyword evidence="5" id="KW-0418">Kinase</keyword>
<dbReference type="InterPro" id="IPR036097">
    <property type="entry name" value="HisK_dim/P_sf"/>
</dbReference>
<dbReference type="SMART" id="SM00387">
    <property type="entry name" value="HATPase_c"/>
    <property type="match status" value="1"/>
</dbReference>
<dbReference type="GO" id="GO:0000155">
    <property type="term" value="F:phosphorelay sensor kinase activity"/>
    <property type="evidence" value="ECO:0007669"/>
    <property type="project" value="InterPro"/>
</dbReference>
<feature type="modified residue" description="4-aspartylphosphate" evidence="7">
    <location>
        <position position="182"/>
    </location>
</feature>
<evidence type="ECO:0000256" key="4">
    <source>
        <dbReference type="ARBA" id="ARBA00022679"/>
    </source>
</evidence>
<dbReference type="EC" id="2.7.13.3" evidence="2"/>
<evidence type="ECO:0000259" key="8">
    <source>
        <dbReference type="PROSITE" id="PS50109"/>
    </source>
</evidence>
<protein>
    <recommendedName>
        <fullName evidence="2">histidine kinase</fullName>
        <ecNumber evidence="2">2.7.13.3</ecNumber>
    </recommendedName>
</protein>
<evidence type="ECO:0000256" key="7">
    <source>
        <dbReference type="PROSITE-ProRule" id="PRU00169"/>
    </source>
</evidence>
<proteinExistence type="predicted"/>
<dbReference type="Gene3D" id="3.40.50.2300">
    <property type="match status" value="3"/>
</dbReference>
<dbReference type="PROSITE" id="PS50110">
    <property type="entry name" value="RESPONSE_REGULATORY"/>
    <property type="match status" value="3"/>
</dbReference>
<dbReference type="FunFam" id="3.30.565.10:FF:000006">
    <property type="entry name" value="Sensor histidine kinase WalK"/>
    <property type="match status" value="1"/>
</dbReference>
<evidence type="ECO:0000256" key="6">
    <source>
        <dbReference type="ARBA" id="ARBA00023012"/>
    </source>
</evidence>
<feature type="modified residue" description="4-aspartylphosphate" evidence="7">
    <location>
        <position position="51"/>
    </location>
</feature>
<evidence type="ECO:0000256" key="1">
    <source>
        <dbReference type="ARBA" id="ARBA00000085"/>
    </source>
</evidence>
<dbReference type="SMART" id="SM00388">
    <property type="entry name" value="HisKA"/>
    <property type="match status" value="1"/>
</dbReference>
<dbReference type="Gene3D" id="3.30.565.10">
    <property type="entry name" value="Histidine kinase-like ATPase, C-terminal domain"/>
    <property type="match status" value="1"/>
</dbReference>
<comment type="caution">
    <text evidence="10">The sequence shown here is derived from an EMBL/GenBank/DDBJ whole genome shotgun (WGS) entry which is preliminary data.</text>
</comment>
<feature type="domain" description="Response regulatory" evidence="9">
    <location>
        <begin position="131"/>
        <end position="249"/>
    </location>
</feature>
<dbReference type="InterPro" id="IPR003661">
    <property type="entry name" value="HisK_dim/P_dom"/>
</dbReference>
<dbReference type="SMART" id="SM00448">
    <property type="entry name" value="REC"/>
    <property type="match status" value="3"/>
</dbReference>
<dbReference type="Pfam" id="PF00512">
    <property type="entry name" value="HisKA"/>
    <property type="match status" value="1"/>
</dbReference>
<dbReference type="Pfam" id="PF02518">
    <property type="entry name" value="HATPase_c"/>
    <property type="match status" value="1"/>
</dbReference>
<dbReference type="InterPro" id="IPR001789">
    <property type="entry name" value="Sig_transdc_resp-reg_receiver"/>
</dbReference>
<reference evidence="10 11" key="1">
    <citation type="journal article" date="2016" name="Nat. Commun.">
        <title>Thousands of microbial genomes shed light on interconnected biogeochemical processes in an aquifer system.</title>
        <authorList>
            <person name="Anantharaman K."/>
            <person name="Brown C.T."/>
            <person name="Hug L.A."/>
            <person name="Sharon I."/>
            <person name="Castelle C.J."/>
            <person name="Probst A.J."/>
            <person name="Thomas B.C."/>
            <person name="Singh A."/>
            <person name="Wilkins M.J."/>
            <person name="Karaoz U."/>
            <person name="Brodie E.L."/>
            <person name="Williams K.H."/>
            <person name="Hubbard S.S."/>
            <person name="Banfield J.F."/>
        </authorList>
    </citation>
    <scope>NUCLEOTIDE SEQUENCE [LARGE SCALE GENOMIC DNA]</scope>
</reference>
<dbReference type="PANTHER" id="PTHR45339:SF1">
    <property type="entry name" value="HYBRID SIGNAL TRANSDUCTION HISTIDINE KINASE J"/>
    <property type="match status" value="1"/>
</dbReference>
<feature type="domain" description="Response regulatory" evidence="9">
    <location>
        <begin position="2"/>
        <end position="121"/>
    </location>
</feature>
<dbReference type="PANTHER" id="PTHR45339">
    <property type="entry name" value="HYBRID SIGNAL TRANSDUCTION HISTIDINE KINASE J"/>
    <property type="match status" value="1"/>
</dbReference>
<dbReference type="PRINTS" id="PR00344">
    <property type="entry name" value="BCTRLSENSOR"/>
</dbReference>
<dbReference type="CDD" id="cd17546">
    <property type="entry name" value="REC_hyHK_CKI1_RcsC-like"/>
    <property type="match status" value="1"/>
</dbReference>
<dbReference type="AlphaFoldDB" id="A0A1F6H3B4"/>
<gene>
    <name evidence="10" type="ORF">A2557_07605</name>
</gene>
<name>A0A1F6H3B4_9PROT</name>
<evidence type="ECO:0000256" key="3">
    <source>
        <dbReference type="ARBA" id="ARBA00022553"/>
    </source>
</evidence>
<evidence type="ECO:0000256" key="2">
    <source>
        <dbReference type="ARBA" id="ARBA00012438"/>
    </source>
</evidence>
<dbReference type="Pfam" id="PF00072">
    <property type="entry name" value="Response_reg"/>
    <property type="match status" value="3"/>
</dbReference>
<evidence type="ECO:0000313" key="11">
    <source>
        <dbReference type="Proteomes" id="UP000177583"/>
    </source>
</evidence>